<sequence length="138" mass="14492">MATTTATLTLSSTDLLSDSLSVSATQTLYKAGTTTGLDGIQYERLEVPTGDVYDIVDATAGGANKANKIYIANKNTTETNYVDVYVAALNIGRLYAGDWMFIPLEAAAATQDVGVEAIGAAQHIEFALIHEGKTLVAS</sequence>
<evidence type="ECO:0000313" key="1">
    <source>
        <dbReference type="EMBL" id="QPI16273.1"/>
    </source>
</evidence>
<protein>
    <submittedName>
        <fullName evidence="1">Uncharacterized protein</fullName>
    </submittedName>
</protein>
<name>A0A7S9XG49_9VIRU</name>
<accession>A0A7S9XG49</accession>
<dbReference type="EMBL" id="MW030548">
    <property type="protein sequence ID" value="QPI16273.1"/>
    <property type="molecule type" value="Genomic_DNA"/>
</dbReference>
<reference evidence="1" key="1">
    <citation type="submission" date="2020-08" db="EMBL/GenBank/DDBJ databases">
        <title>Bridging the membrane lipid divide: bacteria of the FCB group superphylum have the potential to synthesize archaeal ether lipids.</title>
        <authorList>
            <person name="Villanueva L."/>
            <person name="von Meijenfeldt F.A.B."/>
            <person name="Westbye A.B."/>
            <person name="Yadav S."/>
            <person name="Hopmans E.C."/>
            <person name="Dutilh B.E."/>
            <person name="Sinninghe Damste J.S."/>
        </authorList>
    </citation>
    <scope>NUCLEOTIDE SEQUENCE</scope>
    <source>
        <strain evidence="1">NIOZ-UU157</strain>
    </source>
</reference>
<proteinExistence type="predicted"/>
<gene>
    <name evidence="1" type="ORF">NIOZUU157_00158</name>
</gene>
<organism evidence="1">
    <name type="scientific">Virus NIOZ-UU157</name>
    <dbReference type="NCBI Taxonomy" id="2763269"/>
    <lineage>
        <taxon>Viruses</taxon>
    </lineage>
</organism>